<dbReference type="RefSeq" id="WP_164448885.1">
    <property type="nucleotide sequence ID" value="NZ_SAIY01000007.1"/>
</dbReference>
<evidence type="ECO:0000256" key="1">
    <source>
        <dbReference type="SAM" id="MobiDB-lite"/>
    </source>
</evidence>
<keyword evidence="2" id="KW-1133">Transmembrane helix</keyword>
<comment type="caution">
    <text evidence="3">The sequence shown here is derived from an EMBL/GenBank/DDBJ whole genome shotgun (WGS) entry which is preliminary data.</text>
</comment>
<sequence>MSIIFAIASPDLVKLVYALLVAIMTGTISAVVLIIKNWCKLLSGTYAVMHADEQRRADARLVYERALDNHVEMDDPLEVEAPIPLAPPLGRWRGRRRRRRRRR</sequence>
<name>A0A6M1L9T5_9ACTN</name>
<protein>
    <submittedName>
        <fullName evidence="3">Uncharacterized protein</fullName>
    </submittedName>
</protein>
<keyword evidence="2" id="KW-0472">Membrane</keyword>
<accession>A0A6M1L9T5</accession>
<feature type="compositionally biased region" description="Basic residues" evidence="1">
    <location>
        <begin position="92"/>
        <end position="103"/>
    </location>
</feature>
<gene>
    <name evidence="3" type="ORF">ENC19_21435</name>
</gene>
<feature type="region of interest" description="Disordered" evidence="1">
    <location>
        <begin position="81"/>
        <end position="103"/>
    </location>
</feature>
<feature type="transmembrane region" description="Helical" evidence="2">
    <location>
        <begin position="15"/>
        <end position="35"/>
    </location>
</feature>
<evidence type="ECO:0000256" key="2">
    <source>
        <dbReference type="SAM" id="Phobius"/>
    </source>
</evidence>
<dbReference type="EMBL" id="SAIY01000007">
    <property type="protein sequence ID" value="NGM15025.1"/>
    <property type="molecule type" value="Genomic_DNA"/>
</dbReference>
<dbReference type="AlphaFoldDB" id="A0A6M1L9T5"/>
<proteinExistence type="predicted"/>
<evidence type="ECO:0000313" key="4">
    <source>
        <dbReference type="Proteomes" id="UP000478148"/>
    </source>
</evidence>
<organism evidence="3 4">
    <name type="scientific">Verrucosispora sioxanthis</name>
    <dbReference type="NCBI Taxonomy" id="2499994"/>
    <lineage>
        <taxon>Bacteria</taxon>
        <taxon>Bacillati</taxon>
        <taxon>Actinomycetota</taxon>
        <taxon>Actinomycetes</taxon>
        <taxon>Micromonosporales</taxon>
        <taxon>Micromonosporaceae</taxon>
        <taxon>Micromonospora</taxon>
    </lineage>
</organism>
<keyword evidence="2" id="KW-0812">Transmembrane</keyword>
<reference evidence="3 4" key="1">
    <citation type="submission" date="2020-02" db="EMBL/GenBank/DDBJ databases">
        <title>Draft Genome Sequence of Verrucosispora sp. Strain CWR15, Isolated from Gulf of Mexico Sponge.</title>
        <authorList>
            <person name="Kennedy S.J."/>
            <person name="Cella E."/>
            <person name="Azarian T."/>
            <person name="Baker B.J."/>
            <person name="Shaw L.N."/>
        </authorList>
    </citation>
    <scope>NUCLEOTIDE SEQUENCE [LARGE SCALE GENOMIC DNA]</scope>
    <source>
        <strain evidence="3 4">CWR15</strain>
    </source>
</reference>
<evidence type="ECO:0000313" key="3">
    <source>
        <dbReference type="EMBL" id="NGM15025.1"/>
    </source>
</evidence>
<dbReference type="Proteomes" id="UP000478148">
    <property type="component" value="Unassembled WGS sequence"/>
</dbReference>
<keyword evidence="4" id="KW-1185">Reference proteome</keyword>